<keyword evidence="2" id="KW-1185">Reference proteome</keyword>
<comment type="caution">
    <text evidence="1">The sequence shown here is derived from an EMBL/GenBank/DDBJ whole genome shotgun (WGS) entry which is preliminary data.</text>
</comment>
<dbReference type="EMBL" id="JAHRIQ010060683">
    <property type="protein sequence ID" value="MEQ2241280.1"/>
    <property type="molecule type" value="Genomic_DNA"/>
</dbReference>
<name>A0ABV0U9R5_9TELE</name>
<proteinExistence type="predicted"/>
<organism evidence="1 2">
    <name type="scientific">Ilyodon furcidens</name>
    <name type="common">goldbreast splitfin</name>
    <dbReference type="NCBI Taxonomy" id="33524"/>
    <lineage>
        <taxon>Eukaryota</taxon>
        <taxon>Metazoa</taxon>
        <taxon>Chordata</taxon>
        <taxon>Craniata</taxon>
        <taxon>Vertebrata</taxon>
        <taxon>Euteleostomi</taxon>
        <taxon>Actinopterygii</taxon>
        <taxon>Neopterygii</taxon>
        <taxon>Teleostei</taxon>
        <taxon>Neoteleostei</taxon>
        <taxon>Acanthomorphata</taxon>
        <taxon>Ovalentaria</taxon>
        <taxon>Atherinomorphae</taxon>
        <taxon>Cyprinodontiformes</taxon>
        <taxon>Goodeidae</taxon>
        <taxon>Ilyodon</taxon>
    </lineage>
</organism>
<gene>
    <name evidence="1" type="ORF">ILYODFUR_023780</name>
</gene>
<sequence length="103" mass="11101">MPTSVKSDLGEISTKVKVQSTKEFQWSSYLFGVTVAQMVGVCPVASSNLRSVRLSRCVLGQDTSPAMPADGGQRDRWDQALPGMAVCRKCSPASFCLSRYGPP</sequence>
<reference evidence="1 2" key="1">
    <citation type="submission" date="2021-06" db="EMBL/GenBank/DDBJ databases">
        <authorList>
            <person name="Palmer J.M."/>
        </authorList>
    </citation>
    <scope>NUCLEOTIDE SEQUENCE [LARGE SCALE GENOMIC DNA]</scope>
    <source>
        <strain evidence="2">if_2019</strain>
        <tissue evidence="1">Muscle</tissue>
    </source>
</reference>
<protein>
    <submittedName>
        <fullName evidence="1">Uncharacterized protein</fullName>
    </submittedName>
</protein>
<accession>A0ABV0U9R5</accession>
<evidence type="ECO:0000313" key="2">
    <source>
        <dbReference type="Proteomes" id="UP001482620"/>
    </source>
</evidence>
<evidence type="ECO:0000313" key="1">
    <source>
        <dbReference type="EMBL" id="MEQ2241280.1"/>
    </source>
</evidence>
<dbReference type="Proteomes" id="UP001482620">
    <property type="component" value="Unassembled WGS sequence"/>
</dbReference>